<evidence type="ECO:0008006" key="3">
    <source>
        <dbReference type="Google" id="ProtNLM"/>
    </source>
</evidence>
<proteinExistence type="predicted"/>
<organism evidence="1 2">
    <name type="scientific">Dorcoceras hygrometricum</name>
    <dbReference type="NCBI Taxonomy" id="472368"/>
    <lineage>
        <taxon>Eukaryota</taxon>
        <taxon>Viridiplantae</taxon>
        <taxon>Streptophyta</taxon>
        <taxon>Embryophyta</taxon>
        <taxon>Tracheophyta</taxon>
        <taxon>Spermatophyta</taxon>
        <taxon>Magnoliopsida</taxon>
        <taxon>eudicotyledons</taxon>
        <taxon>Gunneridae</taxon>
        <taxon>Pentapetalae</taxon>
        <taxon>asterids</taxon>
        <taxon>lamiids</taxon>
        <taxon>Lamiales</taxon>
        <taxon>Gesneriaceae</taxon>
        <taxon>Didymocarpoideae</taxon>
        <taxon>Trichosporeae</taxon>
        <taxon>Loxocarpinae</taxon>
        <taxon>Dorcoceras</taxon>
    </lineage>
</organism>
<dbReference type="Proteomes" id="UP000250235">
    <property type="component" value="Unassembled WGS sequence"/>
</dbReference>
<dbReference type="AlphaFoldDB" id="A0A2Z7BZF1"/>
<accession>A0A2Z7BZF1</accession>
<dbReference type="EMBL" id="KV002593">
    <property type="protein sequence ID" value="KZV37590.1"/>
    <property type="molecule type" value="Genomic_DNA"/>
</dbReference>
<dbReference type="OrthoDB" id="848707at2759"/>
<evidence type="ECO:0000313" key="1">
    <source>
        <dbReference type="EMBL" id="KZV37590.1"/>
    </source>
</evidence>
<sequence length="211" mass="23537">MFKSLESSGLHGFMGCPYVIYEQDLENFFANAFVREDSVISSIQGKFVEISEELFAGSFELPSEGMTSVDELPKEFINSARKSFSASGEPIKTSCKKNEMKVEFRLLNDILTVKAGSFDAVTHERFLLMTAIHGGIKINWSRFLFETLKDMVTPSSKQAKGFSARICVLLKGSLDLTLGESNTFPPLKILIIKTVGTYIAKKNLCQPLLKR</sequence>
<evidence type="ECO:0000313" key="2">
    <source>
        <dbReference type="Proteomes" id="UP000250235"/>
    </source>
</evidence>
<reference evidence="1 2" key="1">
    <citation type="journal article" date="2015" name="Proc. Natl. Acad. Sci. U.S.A.">
        <title>The resurrection genome of Boea hygrometrica: A blueprint for survival of dehydration.</title>
        <authorList>
            <person name="Xiao L."/>
            <person name="Yang G."/>
            <person name="Zhang L."/>
            <person name="Yang X."/>
            <person name="Zhao S."/>
            <person name="Ji Z."/>
            <person name="Zhou Q."/>
            <person name="Hu M."/>
            <person name="Wang Y."/>
            <person name="Chen M."/>
            <person name="Xu Y."/>
            <person name="Jin H."/>
            <person name="Xiao X."/>
            <person name="Hu G."/>
            <person name="Bao F."/>
            <person name="Hu Y."/>
            <person name="Wan P."/>
            <person name="Li L."/>
            <person name="Deng X."/>
            <person name="Kuang T."/>
            <person name="Xiang C."/>
            <person name="Zhu J.K."/>
            <person name="Oliver M.J."/>
            <person name="He Y."/>
        </authorList>
    </citation>
    <scope>NUCLEOTIDE SEQUENCE [LARGE SCALE GENOMIC DNA]</scope>
    <source>
        <strain evidence="2">cv. XS01</strain>
    </source>
</reference>
<name>A0A2Z7BZF1_9LAMI</name>
<protein>
    <recommendedName>
        <fullName evidence="3">Dystroglycan-like</fullName>
    </recommendedName>
</protein>
<gene>
    <name evidence="1" type="ORF">F511_13861</name>
</gene>
<keyword evidence="2" id="KW-1185">Reference proteome</keyword>